<feature type="region of interest" description="Disordered" evidence="1">
    <location>
        <begin position="1"/>
        <end position="25"/>
    </location>
</feature>
<feature type="compositionally biased region" description="Acidic residues" evidence="1">
    <location>
        <begin position="15"/>
        <end position="25"/>
    </location>
</feature>
<dbReference type="EMBL" id="AZMM01000710">
    <property type="protein sequence ID" value="ETJ45290.1"/>
    <property type="molecule type" value="Genomic_DNA"/>
</dbReference>
<name>W1YU90_9ZZZZ</name>
<comment type="caution">
    <text evidence="2">The sequence shown here is derived from an EMBL/GenBank/DDBJ whole genome shotgun (WGS) entry which is preliminary data.</text>
</comment>
<reference evidence="2" key="1">
    <citation type="submission" date="2013-12" db="EMBL/GenBank/DDBJ databases">
        <title>A Varibaculum cambriense genome reconstructed from a premature infant gut community with otherwise low bacterial novelty that shifts toward anaerobic metabolism during the third week of life.</title>
        <authorList>
            <person name="Brown C.T."/>
            <person name="Sharon I."/>
            <person name="Thomas B.C."/>
            <person name="Castelle C.J."/>
            <person name="Morowitz M.J."/>
            <person name="Banfield J.F."/>
        </authorList>
    </citation>
    <scope>NUCLEOTIDE SEQUENCE</scope>
</reference>
<accession>W1YU90</accession>
<evidence type="ECO:0000313" key="2">
    <source>
        <dbReference type="EMBL" id="ETJ45290.1"/>
    </source>
</evidence>
<organism evidence="2">
    <name type="scientific">human gut metagenome</name>
    <dbReference type="NCBI Taxonomy" id="408170"/>
    <lineage>
        <taxon>unclassified sequences</taxon>
        <taxon>metagenomes</taxon>
        <taxon>organismal metagenomes</taxon>
    </lineage>
</organism>
<feature type="non-terminal residue" evidence="2">
    <location>
        <position position="25"/>
    </location>
</feature>
<gene>
    <name evidence="2" type="ORF">Q604_UNBC00710G0001</name>
</gene>
<sequence>MSGKAGAQPVSGADREDDDEDDDGE</sequence>
<evidence type="ECO:0000256" key="1">
    <source>
        <dbReference type="SAM" id="MobiDB-lite"/>
    </source>
</evidence>
<dbReference type="AlphaFoldDB" id="W1YU90"/>
<protein>
    <submittedName>
        <fullName evidence="2">Uncharacterized protein</fullName>
    </submittedName>
</protein>
<proteinExistence type="predicted"/>